<proteinExistence type="predicted"/>
<dbReference type="RefSeq" id="WP_001309194.1">
    <property type="nucleotide sequence ID" value="NZ_AP021891.1"/>
</dbReference>
<sequence>MKENLSEYCIVTQAATTIFSGRYYKSILDKNDINHLLITTHLSPDFIISNENKSQTIKKYSVADI</sequence>
<name>A0A148H760_ECOLX</name>
<dbReference type="EMBL" id="CP057293">
    <property type="protein sequence ID" value="QMF69413.1"/>
    <property type="molecule type" value="Genomic_DNA"/>
</dbReference>
<dbReference type="Proteomes" id="UP000512322">
    <property type="component" value="Chromosome"/>
</dbReference>
<evidence type="ECO:0000313" key="2">
    <source>
        <dbReference type="EMBL" id="QMF69413.1"/>
    </source>
</evidence>
<evidence type="ECO:0000313" key="4">
    <source>
        <dbReference type="Proteomes" id="UP000512322"/>
    </source>
</evidence>
<dbReference type="EMBL" id="QKWZ01000482">
    <property type="protein sequence ID" value="PZT65268.1"/>
    <property type="molecule type" value="Genomic_DNA"/>
</dbReference>
<organism evidence="1 3">
    <name type="scientific">Escherichia coli</name>
    <dbReference type="NCBI Taxonomy" id="562"/>
    <lineage>
        <taxon>Bacteria</taxon>
        <taxon>Pseudomonadati</taxon>
        <taxon>Pseudomonadota</taxon>
        <taxon>Gammaproteobacteria</taxon>
        <taxon>Enterobacterales</taxon>
        <taxon>Enterobacteriaceae</taxon>
        <taxon>Escherichia</taxon>
    </lineage>
</organism>
<reference evidence="2 4" key="2">
    <citation type="submission" date="2020-06" db="EMBL/GenBank/DDBJ databases">
        <title>REHAB project genomes.</title>
        <authorList>
            <person name="Shaw L.P."/>
        </authorList>
    </citation>
    <scope>NUCLEOTIDE SEQUENCE [LARGE SCALE GENOMIC DNA]</scope>
    <source>
        <strain evidence="2 4">RHB30-C10</strain>
    </source>
</reference>
<dbReference type="Proteomes" id="UP000249482">
    <property type="component" value="Unassembled WGS sequence"/>
</dbReference>
<evidence type="ECO:0000313" key="1">
    <source>
        <dbReference type="EMBL" id="PZT65268.1"/>
    </source>
</evidence>
<protein>
    <submittedName>
        <fullName evidence="1">Uncharacterized protein</fullName>
    </submittedName>
</protein>
<evidence type="ECO:0000313" key="3">
    <source>
        <dbReference type="Proteomes" id="UP000249482"/>
    </source>
</evidence>
<reference evidence="1 3" key="1">
    <citation type="submission" date="2018-06" db="EMBL/GenBank/DDBJ databases">
        <title>Draft genome sequence of mcr-1-harboring Escherichia coli isolated from wound infection of a hospitalized patient, in Bolivia.</title>
        <authorList>
            <person name="Munoz M.E."/>
            <person name="Moura Q."/>
            <person name="Ventura P.R.M."/>
            <person name="Bustos L.R."/>
            <person name="Ovando B.G."/>
            <person name="Terrazas D.I.V."/>
            <person name="Yarhui N.B."/>
            <person name="Cerdeira L."/>
            <person name="Lincopan N."/>
        </authorList>
    </citation>
    <scope>NUCLEOTIDE SEQUENCE [LARGE SCALE GENOMIC DNA]</scope>
    <source>
        <strain evidence="1 3">EcMLT</strain>
    </source>
</reference>
<accession>A0A148H760</accession>
<gene>
    <name evidence="1" type="ORF">DNQ45_17635</name>
    <name evidence="2" type="ORF">HVY77_22455</name>
</gene>
<dbReference type="AlphaFoldDB" id="A0A148H760"/>